<evidence type="ECO:0000256" key="1">
    <source>
        <dbReference type="SAM" id="Phobius"/>
    </source>
</evidence>
<dbReference type="Gene3D" id="1.10.220.10">
    <property type="entry name" value="Annexin"/>
    <property type="match status" value="1"/>
</dbReference>
<keyword evidence="1" id="KW-0812">Transmembrane</keyword>
<accession>A0A0A2MD43</accession>
<evidence type="ECO:0000313" key="2">
    <source>
        <dbReference type="EMBL" id="KGO89546.1"/>
    </source>
</evidence>
<gene>
    <name evidence="2" type="ORF">Q764_07185</name>
</gene>
<keyword evidence="3" id="KW-1185">Reference proteome</keyword>
<keyword evidence="1" id="KW-1133">Transmembrane helix</keyword>
<organism evidence="2 3">
    <name type="scientific">Flavobacterium suncheonense GH29-5 = DSM 17707</name>
    <dbReference type="NCBI Taxonomy" id="1121899"/>
    <lineage>
        <taxon>Bacteria</taxon>
        <taxon>Pseudomonadati</taxon>
        <taxon>Bacteroidota</taxon>
        <taxon>Flavobacteriia</taxon>
        <taxon>Flavobacteriales</taxon>
        <taxon>Flavobacteriaceae</taxon>
        <taxon>Flavobacterium</taxon>
    </lineage>
</organism>
<dbReference type="InterPro" id="IPR037104">
    <property type="entry name" value="Annexin_sf"/>
</dbReference>
<dbReference type="RefSeq" id="WP_026979344.1">
    <property type="nucleotide sequence ID" value="NZ_AUCZ01000003.1"/>
</dbReference>
<dbReference type="OrthoDB" id="1365308at2"/>
<keyword evidence="1" id="KW-0472">Membrane</keyword>
<evidence type="ECO:0008006" key="4">
    <source>
        <dbReference type="Google" id="ProtNLM"/>
    </source>
</evidence>
<proteinExistence type="predicted"/>
<dbReference type="GO" id="GO:0005544">
    <property type="term" value="F:calcium-dependent phospholipid binding"/>
    <property type="evidence" value="ECO:0007669"/>
    <property type="project" value="InterPro"/>
</dbReference>
<dbReference type="eggNOG" id="ENOG5033A28">
    <property type="taxonomic scope" value="Bacteria"/>
</dbReference>
<dbReference type="STRING" id="1121899.GCA_000430025_00557"/>
<comment type="caution">
    <text evidence="2">The sequence shown here is derived from an EMBL/GenBank/DDBJ whole genome shotgun (WGS) entry which is preliminary data.</text>
</comment>
<dbReference type="Proteomes" id="UP000030121">
    <property type="component" value="Unassembled WGS sequence"/>
</dbReference>
<reference evidence="2 3" key="1">
    <citation type="submission" date="2013-09" db="EMBL/GenBank/DDBJ databases">
        <authorList>
            <person name="Zeng Z."/>
            <person name="Chen C."/>
        </authorList>
    </citation>
    <scope>NUCLEOTIDE SEQUENCE [LARGE SCALE GENOMIC DNA]</scope>
    <source>
        <strain evidence="2 3">GH29-5</strain>
    </source>
</reference>
<dbReference type="AlphaFoldDB" id="A0A0A2MD43"/>
<name>A0A0A2MD43_9FLAO</name>
<dbReference type="EMBL" id="JRLW01000008">
    <property type="protein sequence ID" value="KGO89546.1"/>
    <property type="molecule type" value="Genomic_DNA"/>
</dbReference>
<sequence length="147" mass="16243">MTEQNKKLAIYGVAALGIGIAAYFIFRPQSSTPGNGGIYDPTGNGGVTNPGQTVFNPSVIAERLYTAMVMIGTDEDEIFNALAGLSEPQYYQVSQKFGKRSYNSTTGTNHSFNPFTDLPLEPLKVWLKNELSTSDYETLRKRFPNYL</sequence>
<dbReference type="GO" id="GO:0005509">
    <property type="term" value="F:calcium ion binding"/>
    <property type="evidence" value="ECO:0007669"/>
    <property type="project" value="InterPro"/>
</dbReference>
<evidence type="ECO:0000313" key="3">
    <source>
        <dbReference type="Proteomes" id="UP000030121"/>
    </source>
</evidence>
<feature type="transmembrane region" description="Helical" evidence="1">
    <location>
        <begin position="9"/>
        <end position="26"/>
    </location>
</feature>
<protein>
    <recommendedName>
        <fullName evidence="4">Annexin</fullName>
    </recommendedName>
</protein>
<dbReference type="SUPFAM" id="SSF47874">
    <property type="entry name" value="Annexin"/>
    <property type="match status" value="1"/>
</dbReference>